<evidence type="ECO:0000259" key="8">
    <source>
        <dbReference type="PROSITE" id="PS51352"/>
    </source>
</evidence>
<dbReference type="FunCoup" id="A0A165IK65">
    <property type="interactions" value="264"/>
</dbReference>
<evidence type="ECO:0000313" key="10">
    <source>
        <dbReference type="Proteomes" id="UP000076871"/>
    </source>
</evidence>
<feature type="signal peptide" evidence="7">
    <location>
        <begin position="1"/>
        <end position="18"/>
    </location>
</feature>
<keyword evidence="10" id="KW-1185">Reference proteome</keyword>
<dbReference type="PANTHER" id="PTHR46426">
    <property type="entry name" value="PROTEIN DISULFIDE-ISOMERASE TMX3"/>
    <property type="match status" value="1"/>
</dbReference>
<proteinExistence type="predicted"/>
<dbReference type="AlphaFoldDB" id="A0A165IK65"/>
<dbReference type="Pfam" id="PF13848">
    <property type="entry name" value="Thioredoxin_6"/>
    <property type="match status" value="1"/>
</dbReference>
<name>A0A165IK65_9APHY</name>
<dbReference type="InParanoid" id="A0A165IK65"/>
<dbReference type="Gene3D" id="3.40.30.10">
    <property type="entry name" value="Glutaredoxin"/>
    <property type="match status" value="3"/>
</dbReference>
<evidence type="ECO:0000256" key="5">
    <source>
        <dbReference type="ARBA" id="ARBA00045246"/>
    </source>
</evidence>
<evidence type="ECO:0000256" key="7">
    <source>
        <dbReference type="SAM" id="SignalP"/>
    </source>
</evidence>
<dbReference type="PANTHER" id="PTHR46426:SF1">
    <property type="entry name" value="PROTEIN DISULFIDE-ISOMERASE TMX3"/>
    <property type="match status" value="1"/>
</dbReference>
<keyword evidence="4 6" id="KW-0472">Membrane</keyword>
<reference evidence="9 10" key="1">
    <citation type="journal article" date="2016" name="Mol. Biol. Evol.">
        <title>Comparative Genomics of Early-Diverging Mushroom-Forming Fungi Provides Insights into the Origins of Lignocellulose Decay Capabilities.</title>
        <authorList>
            <person name="Nagy L.G."/>
            <person name="Riley R."/>
            <person name="Tritt A."/>
            <person name="Adam C."/>
            <person name="Daum C."/>
            <person name="Floudas D."/>
            <person name="Sun H."/>
            <person name="Yadav J.S."/>
            <person name="Pangilinan J."/>
            <person name="Larsson K.H."/>
            <person name="Matsuura K."/>
            <person name="Barry K."/>
            <person name="Labutti K."/>
            <person name="Kuo R."/>
            <person name="Ohm R.A."/>
            <person name="Bhattacharya S.S."/>
            <person name="Shirouzu T."/>
            <person name="Yoshinaga Y."/>
            <person name="Martin F.M."/>
            <person name="Grigoriev I.V."/>
            <person name="Hibbett D.S."/>
        </authorList>
    </citation>
    <scope>NUCLEOTIDE SEQUENCE [LARGE SCALE GENOMIC DNA]</scope>
    <source>
        <strain evidence="9 10">93-53</strain>
    </source>
</reference>
<feature type="domain" description="Thioredoxin" evidence="8">
    <location>
        <begin position="151"/>
        <end position="290"/>
    </location>
</feature>
<keyword evidence="2 6" id="KW-0812">Transmembrane</keyword>
<dbReference type="InterPro" id="IPR017937">
    <property type="entry name" value="Thioredoxin_CS"/>
</dbReference>
<dbReference type="Proteomes" id="UP000076871">
    <property type="component" value="Unassembled WGS sequence"/>
</dbReference>
<dbReference type="Pfam" id="PF00085">
    <property type="entry name" value="Thioredoxin"/>
    <property type="match status" value="2"/>
</dbReference>
<evidence type="ECO:0000256" key="2">
    <source>
        <dbReference type="ARBA" id="ARBA00022692"/>
    </source>
</evidence>
<dbReference type="EMBL" id="KV427605">
    <property type="protein sequence ID" value="KZT13191.1"/>
    <property type="molecule type" value="Genomic_DNA"/>
</dbReference>
<dbReference type="SUPFAM" id="SSF52833">
    <property type="entry name" value="Thioredoxin-like"/>
    <property type="match status" value="3"/>
</dbReference>
<dbReference type="InterPro" id="IPR052250">
    <property type="entry name" value="PDI_TMX3"/>
</dbReference>
<dbReference type="PROSITE" id="PS51352">
    <property type="entry name" value="THIOREDOXIN_2"/>
    <property type="match status" value="2"/>
</dbReference>
<comment type="subcellular location">
    <subcellularLocation>
        <location evidence="1">Endoplasmic reticulum membrane</location>
        <topology evidence="1">Single-pass membrane protein</topology>
    </subcellularLocation>
</comment>
<feature type="transmembrane region" description="Helical" evidence="6">
    <location>
        <begin position="551"/>
        <end position="570"/>
    </location>
</feature>
<evidence type="ECO:0000256" key="6">
    <source>
        <dbReference type="SAM" id="Phobius"/>
    </source>
</evidence>
<evidence type="ECO:0000313" key="9">
    <source>
        <dbReference type="EMBL" id="KZT13191.1"/>
    </source>
</evidence>
<evidence type="ECO:0000256" key="4">
    <source>
        <dbReference type="ARBA" id="ARBA00023136"/>
    </source>
</evidence>
<dbReference type="RefSeq" id="XP_040770701.1">
    <property type="nucleotide sequence ID" value="XM_040907649.1"/>
</dbReference>
<dbReference type="InterPro" id="IPR036249">
    <property type="entry name" value="Thioredoxin-like_sf"/>
</dbReference>
<gene>
    <name evidence="9" type="ORF">LAESUDRAFT_719520</name>
</gene>
<dbReference type="PRINTS" id="PR00421">
    <property type="entry name" value="THIOREDOXIN"/>
</dbReference>
<keyword evidence="3 6" id="KW-1133">Transmembrane helix</keyword>
<evidence type="ECO:0000256" key="3">
    <source>
        <dbReference type="ARBA" id="ARBA00022989"/>
    </source>
</evidence>
<dbReference type="InterPro" id="IPR013766">
    <property type="entry name" value="Thioredoxin_domain"/>
</dbReference>
<feature type="chain" id="PRO_5007859381" evidence="7">
    <location>
        <begin position="19"/>
        <end position="592"/>
    </location>
</feature>
<dbReference type="GeneID" id="63824678"/>
<dbReference type="CDD" id="cd02961">
    <property type="entry name" value="PDI_a_family"/>
    <property type="match status" value="1"/>
</dbReference>
<keyword evidence="7" id="KW-0732">Signal</keyword>
<dbReference type="STRING" id="1314785.A0A165IK65"/>
<protein>
    <submittedName>
        <fullName evidence="9">Thioredoxin-domain-containing protein</fullName>
    </submittedName>
</protein>
<evidence type="ECO:0000256" key="1">
    <source>
        <dbReference type="ARBA" id="ARBA00004389"/>
    </source>
</evidence>
<dbReference type="OrthoDB" id="72053at2759"/>
<organism evidence="9 10">
    <name type="scientific">Laetiporus sulphureus 93-53</name>
    <dbReference type="NCBI Taxonomy" id="1314785"/>
    <lineage>
        <taxon>Eukaryota</taxon>
        <taxon>Fungi</taxon>
        <taxon>Dikarya</taxon>
        <taxon>Basidiomycota</taxon>
        <taxon>Agaricomycotina</taxon>
        <taxon>Agaricomycetes</taxon>
        <taxon>Polyporales</taxon>
        <taxon>Laetiporus</taxon>
    </lineage>
</organism>
<dbReference type="GO" id="GO:0005789">
    <property type="term" value="C:endoplasmic reticulum membrane"/>
    <property type="evidence" value="ECO:0007669"/>
    <property type="project" value="UniProtKB-SubCell"/>
</dbReference>
<sequence>MQLPSALLVAALALGAASLPVDSVELPGALTPDNFQDTIAHGVWLVEHFSPYCGHCRNFSPTWRQLVEANQNQSDPGIHLTQVNCAVHGDLCRQNRVDGYPQMNLYRDGDFVEAYKQARTFEFLTEYLAKHAEPTTVPTPTAVVEPTLEPTPAPVPAPALQVNAPPEYRDDSRFKVPAKDYNPKGAVLSLSDETFRSAADEGHLFVKFFAPWCGHCKKLAPTWTQLAGVMQHKLAIAEVNCDEHAALCSAEGVKGFPTLIYYGGQGAGRTEYNSGRKLEQLKAFAEKVSGPPVKEIRYEDFADTLASEPVLYLFLHTPSDTQSRTDVLDAAQVLFGSPPLYISTSLQLFEQFSVPQDAAVLLALKDHDSAPVATYTLSSDAQATAKDGLVDWLLRNRIPASLELDSDTFQEVMNAPHHPLVVIAAAPKTQLDATAANVRSLARQWRAAGGDAGITFVWMDADKWETWLKSMYGMTAVTEPTVVLANHSRLVYYDADQLGERIQLTPTSVFSAITGARNATIPYKHSANIVERMARYLNGKLTSIQAFVTTYPWRTAFFFLSGVIFVIFLLKRLFIDAEPRDYYNARKSDRLD</sequence>
<accession>A0A165IK65</accession>
<comment type="function">
    <text evidence="5">Probable disulfide isomerase, which participates in the folding of proteins containing disulfide bonds. May act as a dithiol oxidase. Acts as a regulator of endoplasmic reticulum-mitochondria contact sites via its ability to regulate redox signals.</text>
</comment>
<feature type="domain" description="Thioredoxin" evidence="8">
    <location>
        <begin position="12"/>
        <end position="133"/>
    </location>
</feature>
<dbReference type="PROSITE" id="PS00194">
    <property type="entry name" value="THIOREDOXIN_1"/>
    <property type="match status" value="1"/>
</dbReference>